<feature type="transmembrane region" description="Helical" evidence="1">
    <location>
        <begin position="187"/>
        <end position="207"/>
    </location>
</feature>
<dbReference type="InterPro" id="IPR011622">
    <property type="entry name" value="7TMR_DISM_rcpt_extracell_dom2"/>
</dbReference>
<feature type="transmembrane region" description="Helical" evidence="1">
    <location>
        <begin position="214"/>
        <end position="238"/>
    </location>
</feature>
<dbReference type="OrthoDB" id="5289013at2"/>
<keyword evidence="1" id="KW-0812">Transmembrane</keyword>
<dbReference type="CDD" id="cd01949">
    <property type="entry name" value="GGDEF"/>
    <property type="match status" value="1"/>
</dbReference>
<reference evidence="4 5" key="2">
    <citation type="submission" date="2018-04" db="EMBL/GenBank/DDBJ databases">
        <title>Thauera lacus sp. nov., isolated from an saline lake in Inner Mongolia, China.</title>
        <authorList>
            <person name="Liang Q.-Y."/>
        </authorList>
    </citation>
    <scope>NUCLEOTIDE SEQUENCE [LARGE SCALE GENOMIC DNA]</scope>
    <source>
        <strain evidence="4 5">D20</strain>
    </source>
</reference>
<dbReference type="Pfam" id="PF00990">
    <property type="entry name" value="GGDEF"/>
    <property type="match status" value="1"/>
</dbReference>
<feature type="transmembrane region" description="Helical" evidence="1">
    <location>
        <begin position="280"/>
        <end position="300"/>
    </location>
</feature>
<keyword evidence="1" id="KW-1133">Transmembrane helix</keyword>
<dbReference type="Gene3D" id="3.30.70.270">
    <property type="match status" value="1"/>
</dbReference>
<feature type="transmembrane region" description="Helical" evidence="1">
    <location>
        <begin position="335"/>
        <end position="354"/>
    </location>
</feature>
<dbReference type="EMBL" id="PZKC01000001">
    <property type="protein sequence ID" value="PTD97956.1"/>
    <property type="molecule type" value="Genomic_DNA"/>
</dbReference>
<feature type="signal peptide" evidence="2">
    <location>
        <begin position="1"/>
        <end position="20"/>
    </location>
</feature>
<evidence type="ECO:0000313" key="5">
    <source>
        <dbReference type="Proteomes" id="UP000241193"/>
    </source>
</evidence>
<proteinExistence type="predicted"/>
<dbReference type="PANTHER" id="PTHR46663:SF2">
    <property type="entry name" value="GGDEF DOMAIN-CONTAINING PROTEIN"/>
    <property type="match status" value="1"/>
</dbReference>
<comment type="caution">
    <text evidence="4">The sequence shown here is derived from an EMBL/GenBank/DDBJ whole genome shotgun (WGS) entry which is preliminary data.</text>
</comment>
<keyword evidence="5" id="KW-1185">Reference proteome</keyword>
<keyword evidence="1" id="KW-0472">Membrane</keyword>
<dbReference type="RefSeq" id="WP_107491716.1">
    <property type="nucleotide sequence ID" value="NZ_PZKC01000001.1"/>
</dbReference>
<dbReference type="AlphaFoldDB" id="A0A2T4IJP1"/>
<dbReference type="InterPro" id="IPR043128">
    <property type="entry name" value="Rev_trsase/Diguanyl_cyclase"/>
</dbReference>
<sequence length="569" mass="61478">MKRLLLALALLWTASLAAGAHGNSFELAAGSRFGQALDAHVEILADPSRNLDIEAVAAADAAFEPSSGKLAFGFVNEARWIRATVRRPAGAPHDWLLEIPFPSLDDVRVYVPDSSGGWHEYVTGDHYPFAQRPLPYRHFVFPLVLADEAPLSFYVRVDTADSMAIPLRMWSGEAFFAHLAQAEIVLALYYGVIIAMVIYNAFLGIALRDRTYIYYIGAALAILLTVMELNGHAFQWLWPNWQWMADNQHVLLPALHFCAAALWTRAFLQTRVHTPRADRALSLLIGLCAVLVALSLAGHYPLANQLVMVVGMLGVVIYLSCGIGAIRAGYAPARIFLLAQLALLAGGLAVVLRGLGLMAPNLLSEYGLQAGAAAEVILFSIALAQRVDLLRGERAAALHMAHNDALTGLGNRLGLDLRLAELLRQHAVSRQPFALLVVDLDEFKPVNDSWGHAVGDALLVEVGRRLQSCVRASDLVARRGGDEFVVLMPGMGRSAALEECAAKIVAALAAPCVIEGHTLRVSASVGVASCPDDGADPLELFKRADRAMYVAKAHGRNRYELAARTPASA</sequence>
<feature type="transmembrane region" description="Helical" evidence="1">
    <location>
        <begin position="250"/>
        <end position="268"/>
    </location>
</feature>
<dbReference type="SUPFAM" id="SSF55073">
    <property type="entry name" value="Nucleotide cyclase"/>
    <property type="match status" value="1"/>
</dbReference>
<evidence type="ECO:0000313" key="4">
    <source>
        <dbReference type="EMBL" id="PTD97956.1"/>
    </source>
</evidence>
<dbReference type="InterPro" id="IPR011623">
    <property type="entry name" value="7TMR_DISM_rcpt_extracell_dom1"/>
</dbReference>
<dbReference type="FunFam" id="3.30.70.270:FF:000001">
    <property type="entry name" value="Diguanylate cyclase domain protein"/>
    <property type="match status" value="1"/>
</dbReference>
<keyword evidence="2" id="KW-0732">Signal</keyword>
<feature type="transmembrane region" description="Helical" evidence="1">
    <location>
        <begin position="306"/>
        <end position="328"/>
    </location>
</feature>
<dbReference type="InterPro" id="IPR000160">
    <property type="entry name" value="GGDEF_dom"/>
</dbReference>
<dbReference type="GO" id="GO:0003824">
    <property type="term" value="F:catalytic activity"/>
    <property type="evidence" value="ECO:0007669"/>
    <property type="project" value="UniProtKB-ARBA"/>
</dbReference>
<organism evidence="4 5">
    <name type="scientific">Pseudothauera lacus</name>
    <dbReference type="NCBI Taxonomy" id="2136175"/>
    <lineage>
        <taxon>Bacteria</taxon>
        <taxon>Pseudomonadati</taxon>
        <taxon>Pseudomonadota</taxon>
        <taxon>Betaproteobacteria</taxon>
        <taxon>Rhodocyclales</taxon>
        <taxon>Zoogloeaceae</taxon>
        <taxon>Pseudothauera</taxon>
    </lineage>
</organism>
<dbReference type="Proteomes" id="UP000241193">
    <property type="component" value="Unassembled WGS sequence"/>
</dbReference>
<dbReference type="Pfam" id="PF07695">
    <property type="entry name" value="7TMR-DISM_7TM"/>
    <property type="match status" value="1"/>
</dbReference>
<dbReference type="InterPro" id="IPR029787">
    <property type="entry name" value="Nucleotide_cyclase"/>
</dbReference>
<feature type="chain" id="PRO_5015513296" evidence="2">
    <location>
        <begin position="21"/>
        <end position="569"/>
    </location>
</feature>
<dbReference type="Gene3D" id="2.60.40.2380">
    <property type="match status" value="1"/>
</dbReference>
<evidence type="ECO:0000256" key="2">
    <source>
        <dbReference type="SAM" id="SignalP"/>
    </source>
</evidence>
<dbReference type="InterPro" id="IPR052163">
    <property type="entry name" value="DGC-Regulatory_Protein"/>
</dbReference>
<evidence type="ECO:0000259" key="3">
    <source>
        <dbReference type="PROSITE" id="PS50887"/>
    </source>
</evidence>
<gene>
    <name evidence="4" type="ORF">C8261_00600</name>
</gene>
<dbReference type="SMART" id="SM00267">
    <property type="entry name" value="GGDEF"/>
    <property type="match status" value="1"/>
</dbReference>
<feature type="domain" description="GGDEF" evidence="3">
    <location>
        <begin position="431"/>
        <end position="564"/>
    </location>
</feature>
<protein>
    <submittedName>
        <fullName evidence="4">GGDEF domain-containing protein</fullName>
    </submittedName>
</protein>
<dbReference type="Pfam" id="PF07696">
    <property type="entry name" value="7TMR-DISMED2"/>
    <property type="match status" value="1"/>
</dbReference>
<name>A0A2T4IJP1_9RHOO</name>
<dbReference type="PANTHER" id="PTHR46663">
    <property type="entry name" value="DIGUANYLATE CYCLASE DGCT-RELATED"/>
    <property type="match status" value="1"/>
</dbReference>
<reference evidence="4 5" key="1">
    <citation type="submission" date="2018-03" db="EMBL/GenBank/DDBJ databases">
        <authorList>
            <person name="Keele B.F."/>
        </authorList>
    </citation>
    <scope>NUCLEOTIDE SEQUENCE [LARGE SCALE GENOMIC DNA]</scope>
    <source>
        <strain evidence="4 5">D20</strain>
    </source>
</reference>
<accession>A0A2T4IJP1</accession>
<dbReference type="PROSITE" id="PS50887">
    <property type="entry name" value="GGDEF"/>
    <property type="match status" value="1"/>
</dbReference>
<dbReference type="NCBIfam" id="TIGR00254">
    <property type="entry name" value="GGDEF"/>
    <property type="match status" value="1"/>
</dbReference>
<evidence type="ECO:0000256" key="1">
    <source>
        <dbReference type="SAM" id="Phobius"/>
    </source>
</evidence>